<sequence length="674" mass="74977">MTDAVQTWKAQLVECDPTSDQWKEAAQHMREYAADFVNGLKPRPNSRAVDEVRALIPDDLREELEALPVAQFALGLIFYRPFQDYNRVYRHFSHEVYGEISFFPFADILDSISADIPVGNGVFYDLVMQGSLPMVGCLDTKDMMDSMWERISKDAEQLKQGAYFISVSHILASPLFEVLRTLTVQMGWGNCTVSSSSNGSKSIQIEGASRDESSLQYDNDDILDYDDDNHYDPGGRPLTPQSWVQKIGSAMFQKIKITPSTDAPIVVIKQAVPASPPQPVQPNKTTTCVPHRPSKFHLHLDTQPDETRIAMPPSSTFPDDDRDVPKPRGGSIGHQSIEFIKVYCSPKRQPQSPKIQPQRDPPASRSSSSPVRRTDVNNFLHDDDLSPMKRPEVRGDVVPVLQSFFARPKPTKGRTKHYAHTVDKMIHRQEQYKRDLARHDQLRASAAALSCKTNNMDDDDTVVCRREALRTHARSLKRQRMADLAAAKAVLHARDEMDRRCFQDTRESWEGAFEADVAELAVAFAKASHHDDSRHRRPMTTAGLVVPQAQSQVKRDKVLLLLRAQTAPTTPQTLPSAYNPSRAPSPVMEGVLPGGDDDESISKLHPLEAPSGYDWLDRSQSVEAAEKATSGLSDSDMLAASMLSENDAHDDASSRADTVSGVCGHPSPSDKSTL</sequence>
<feature type="region of interest" description="Disordered" evidence="1">
    <location>
        <begin position="297"/>
        <end position="332"/>
    </location>
</feature>
<feature type="compositionally biased region" description="Basic and acidic residues" evidence="1">
    <location>
        <begin position="372"/>
        <end position="392"/>
    </location>
</feature>
<dbReference type="VEuPathDB" id="FungiDB:H257_03836"/>
<evidence type="ECO:0000313" key="3">
    <source>
        <dbReference type="Proteomes" id="UP000284702"/>
    </source>
</evidence>
<dbReference type="Proteomes" id="UP000284702">
    <property type="component" value="Unassembled WGS sequence"/>
</dbReference>
<comment type="caution">
    <text evidence="2">The sequence shown here is derived from an EMBL/GenBank/DDBJ whole genome shotgun (WGS) entry which is preliminary data.</text>
</comment>
<protein>
    <submittedName>
        <fullName evidence="2">Uncharacterized protein</fullName>
    </submittedName>
</protein>
<feature type="compositionally biased region" description="Basic and acidic residues" evidence="1">
    <location>
        <begin position="298"/>
        <end position="308"/>
    </location>
</feature>
<feature type="compositionally biased region" description="Low complexity" evidence="1">
    <location>
        <begin position="361"/>
        <end position="371"/>
    </location>
</feature>
<evidence type="ECO:0000313" key="2">
    <source>
        <dbReference type="EMBL" id="RQM28778.1"/>
    </source>
</evidence>
<dbReference type="VEuPathDB" id="FungiDB:H257_03838"/>
<reference evidence="2" key="1">
    <citation type="submission" date="2018-07" db="EMBL/GenBank/DDBJ databases">
        <title>Annotation of Aphanomyces astaci genome assembly.</title>
        <authorList>
            <person name="Studholme D.J."/>
        </authorList>
    </citation>
    <scope>NUCLEOTIDE SEQUENCE [LARGE SCALE GENOMIC DNA]</scope>
    <source>
        <strain evidence="2">Pc</strain>
    </source>
</reference>
<keyword evidence="3" id="KW-1185">Reference proteome</keyword>
<feature type="region of interest" description="Disordered" evidence="1">
    <location>
        <begin position="346"/>
        <end position="392"/>
    </location>
</feature>
<name>A0A3R7Y2B2_APHAT</name>
<accession>A0A3R7Y2B2</accession>
<feature type="region of interest" description="Disordered" evidence="1">
    <location>
        <begin position="193"/>
        <end position="240"/>
    </location>
</feature>
<dbReference type="EMBL" id="MZMZ02001627">
    <property type="protein sequence ID" value="RQM28778.1"/>
    <property type="molecule type" value="Genomic_DNA"/>
</dbReference>
<organism evidence="2 3">
    <name type="scientific">Aphanomyces astaci</name>
    <name type="common">Crayfish plague agent</name>
    <dbReference type="NCBI Taxonomy" id="112090"/>
    <lineage>
        <taxon>Eukaryota</taxon>
        <taxon>Sar</taxon>
        <taxon>Stramenopiles</taxon>
        <taxon>Oomycota</taxon>
        <taxon>Saprolegniomycetes</taxon>
        <taxon>Saprolegniales</taxon>
        <taxon>Verrucalvaceae</taxon>
        <taxon>Aphanomyces</taxon>
    </lineage>
</organism>
<proteinExistence type="predicted"/>
<dbReference type="AlphaFoldDB" id="A0A3R7Y2B2"/>
<evidence type="ECO:0000256" key="1">
    <source>
        <dbReference type="SAM" id="MobiDB-lite"/>
    </source>
</evidence>
<gene>
    <name evidence="2" type="ORF">B5M09_006782</name>
</gene>
<feature type="compositionally biased region" description="Acidic residues" evidence="1">
    <location>
        <begin position="218"/>
        <end position="227"/>
    </location>
</feature>
<feature type="region of interest" description="Disordered" evidence="1">
    <location>
        <begin position="569"/>
        <end position="674"/>
    </location>
</feature>